<organism evidence="2 3">
    <name type="scientific">Actinoplanes oblitus</name>
    <dbReference type="NCBI Taxonomy" id="3040509"/>
    <lineage>
        <taxon>Bacteria</taxon>
        <taxon>Bacillati</taxon>
        <taxon>Actinomycetota</taxon>
        <taxon>Actinomycetes</taxon>
        <taxon>Micromonosporales</taxon>
        <taxon>Micromonosporaceae</taxon>
        <taxon>Actinoplanes</taxon>
    </lineage>
</organism>
<dbReference type="PANTHER" id="PTHR40758:SF1">
    <property type="entry name" value="CONSERVED PROTEIN"/>
    <property type="match status" value="1"/>
</dbReference>
<dbReference type="Proteomes" id="UP001240150">
    <property type="component" value="Chromosome"/>
</dbReference>
<protein>
    <submittedName>
        <fullName evidence="2">Maleylpyruvate isomerase N-terminal domain-containing protein</fullName>
    </submittedName>
</protein>
<keyword evidence="2" id="KW-0413">Isomerase</keyword>
<feature type="domain" description="Mycothiol-dependent maleylpyruvate isomerase metal-binding" evidence="1">
    <location>
        <begin position="12"/>
        <end position="133"/>
    </location>
</feature>
<dbReference type="Pfam" id="PF11716">
    <property type="entry name" value="MDMPI_N"/>
    <property type="match status" value="1"/>
</dbReference>
<proteinExistence type="predicted"/>
<evidence type="ECO:0000313" key="3">
    <source>
        <dbReference type="Proteomes" id="UP001240150"/>
    </source>
</evidence>
<dbReference type="RefSeq" id="WP_284922008.1">
    <property type="nucleotide sequence ID" value="NZ_CP126980.1"/>
</dbReference>
<dbReference type="InterPro" id="IPR034660">
    <property type="entry name" value="DinB/YfiT-like"/>
</dbReference>
<accession>A0ABY8WRJ4</accession>
<dbReference type="InterPro" id="IPR024344">
    <property type="entry name" value="MDMPI_metal-binding"/>
</dbReference>
<sequence length="271" mass="28870">MDWLTADRYLSAMESETALLAAAVTGRDPGERVPTCPEWTMRDLVSHVGTGHRLSAGVIEREATAPPAYELVAAPEAAAEWPGWLTAGAAGLIAAVREHGFGAHVWTWVPRYPTAGFWVRRMLHDLIIHRFDATSARVPAVHVGGELDDDLAVDGVAAVHVGGDLDDDLAVDGVADILLCFATISGRGPGSPMAGLRGAGETLRFGAGDRSWHVTLTPDGVTWRDGAGPADVVYQAASALDLLLVLNRRREPGPSAGDRELLGRWLENSKF</sequence>
<evidence type="ECO:0000313" key="2">
    <source>
        <dbReference type="EMBL" id="WIN00480.1"/>
    </source>
</evidence>
<dbReference type="EMBL" id="CP126980">
    <property type="protein sequence ID" value="WIN00480.1"/>
    <property type="molecule type" value="Genomic_DNA"/>
</dbReference>
<gene>
    <name evidence="2" type="ORF">ACTOB_004189</name>
</gene>
<name>A0ABY8WRJ4_9ACTN</name>
<dbReference type="PANTHER" id="PTHR40758">
    <property type="entry name" value="CONSERVED PROTEIN"/>
    <property type="match status" value="1"/>
</dbReference>
<evidence type="ECO:0000259" key="1">
    <source>
        <dbReference type="Pfam" id="PF11716"/>
    </source>
</evidence>
<dbReference type="SUPFAM" id="SSF109854">
    <property type="entry name" value="DinB/YfiT-like putative metalloenzymes"/>
    <property type="match status" value="1"/>
</dbReference>
<reference evidence="2 3" key="1">
    <citation type="submission" date="2023-06" db="EMBL/GenBank/DDBJ databases">
        <authorList>
            <person name="Yushchuk O."/>
            <person name="Binda E."/>
            <person name="Ruckert-Reed C."/>
            <person name="Fedorenko V."/>
            <person name="Kalinowski J."/>
            <person name="Marinelli F."/>
        </authorList>
    </citation>
    <scope>NUCLEOTIDE SEQUENCE [LARGE SCALE GENOMIC DNA]</scope>
    <source>
        <strain evidence="2 3">NRRL 3884</strain>
    </source>
</reference>
<dbReference type="GO" id="GO:0016853">
    <property type="term" value="F:isomerase activity"/>
    <property type="evidence" value="ECO:0007669"/>
    <property type="project" value="UniProtKB-KW"/>
</dbReference>
<keyword evidence="3" id="KW-1185">Reference proteome</keyword>